<dbReference type="WBParaSite" id="Pan_g8030.t1">
    <property type="protein sequence ID" value="Pan_g8030.t1"/>
    <property type="gene ID" value="Pan_g8030"/>
</dbReference>
<reference evidence="2" key="1">
    <citation type="journal article" date="2013" name="Genetics">
        <title>The draft genome and transcriptome of Panagrellus redivivus are shaped by the harsh demands of a free-living lifestyle.</title>
        <authorList>
            <person name="Srinivasan J."/>
            <person name="Dillman A.R."/>
            <person name="Macchietto M.G."/>
            <person name="Heikkinen L."/>
            <person name="Lakso M."/>
            <person name="Fracchia K.M."/>
            <person name="Antoshechkin I."/>
            <person name="Mortazavi A."/>
            <person name="Wong G."/>
            <person name="Sternberg P.W."/>
        </authorList>
    </citation>
    <scope>NUCLEOTIDE SEQUENCE [LARGE SCALE GENOMIC DNA]</scope>
    <source>
        <strain evidence="2">MT8872</strain>
    </source>
</reference>
<dbReference type="AlphaFoldDB" id="A0A7E4W6U8"/>
<evidence type="ECO:0000313" key="3">
    <source>
        <dbReference type="WBParaSite" id="Pan_g8030.t1"/>
    </source>
</evidence>
<proteinExistence type="predicted"/>
<keyword evidence="2" id="KW-1185">Reference proteome</keyword>
<keyword evidence="1" id="KW-0472">Membrane</keyword>
<keyword evidence="1" id="KW-0812">Transmembrane</keyword>
<evidence type="ECO:0000256" key="1">
    <source>
        <dbReference type="SAM" id="Phobius"/>
    </source>
</evidence>
<dbReference type="Proteomes" id="UP000492821">
    <property type="component" value="Unassembled WGS sequence"/>
</dbReference>
<reference evidence="3" key="2">
    <citation type="submission" date="2020-10" db="UniProtKB">
        <authorList>
            <consortium name="WormBaseParasite"/>
        </authorList>
    </citation>
    <scope>IDENTIFICATION</scope>
</reference>
<organism evidence="2 3">
    <name type="scientific">Panagrellus redivivus</name>
    <name type="common">Microworm</name>
    <dbReference type="NCBI Taxonomy" id="6233"/>
    <lineage>
        <taxon>Eukaryota</taxon>
        <taxon>Metazoa</taxon>
        <taxon>Ecdysozoa</taxon>
        <taxon>Nematoda</taxon>
        <taxon>Chromadorea</taxon>
        <taxon>Rhabditida</taxon>
        <taxon>Tylenchina</taxon>
        <taxon>Panagrolaimomorpha</taxon>
        <taxon>Panagrolaimoidea</taxon>
        <taxon>Panagrolaimidae</taxon>
        <taxon>Panagrellus</taxon>
    </lineage>
</organism>
<protein>
    <submittedName>
        <fullName evidence="3">Secreted protein</fullName>
    </submittedName>
</protein>
<accession>A0A7E4W6U8</accession>
<name>A0A7E4W6U8_PANRE</name>
<feature type="transmembrane region" description="Helical" evidence="1">
    <location>
        <begin position="6"/>
        <end position="23"/>
    </location>
</feature>
<sequence>MYQFTLQFSSKFLLIVVFFKCVLRRYEDLMVKCEYLKQRNKWLNICVVVRKLLLPRKTPQSVLCVADLSDDGLDAAISKLYGMT</sequence>
<keyword evidence="1" id="KW-1133">Transmembrane helix</keyword>
<evidence type="ECO:0000313" key="2">
    <source>
        <dbReference type="Proteomes" id="UP000492821"/>
    </source>
</evidence>